<comment type="caution">
    <text evidence="1">The sequence shown here is derived from an EMBL/GenBank/DDBJ whole genome shotgun (WGS) entry which is preliminary data.</text>
</comment>
<evidence type="ECO:0000313" key="1">
    <source>
        <dbReference type="EMBL" id="MBK1870208.1"/>
    </source>
</evidence>
<organism evidence="1 2">
    <name type="scientific">Taklimakanibacter albus</name>
    <dbReference type="NCBI Taxonomy" id="2800327"/>
    <lineage>
        <taxon>Bacteria</taxon>
        <taxon>Pseudomonadati</taxon>
        <taxon>Pseudomonadota</taxon>
        <taxon>Alphaproteobacteria</taxon>
        <taxon>Hyphomicrobiales</taxon>
        <taxon>Aestuariivirgaceae</taxon>
        <taxon>Taklimakanibacter</taxon>
    </lineage>
</organism>
<accession>A0ACC5RC51</accession>
<sequence length="157" mass="16934">MNYEAQDGRTSTRRDFSLAALAGLSALALGAGAAAAEEITQEEALKALDPWIEAVFTGDPAVVDKVLAPEFQILRSDGRGHDKASYLKALPRHQIRSKFSDIIATGTGDVMVVRYRIETDQTIDGKAVKGISPRLSVFRREAGHWLISAHANFAALG</sequence>
<dbReference type="Proteomes" id="UP000616151">
    <property type="component" value="Unassembled WGS sequence"/>
</dbReference>
<evidence type="ECO:0000313" key="2">
    <source>
        <dbReference type="Proteomes" id="UP000616151"/>
    </source>
</evidence>
<reference evidence="1" key="1">
    <citation type="submission" date="2021-01" db="EMBL/GenBank/DDBJ databases">
        <authorList>
            <person name="Sun Q."/>
        </authorList>
    </citation>
    <scope>NUCLEOTIDE SEQUENCE</scope>
    <source>
        <strain evidence="1">YIM B02566</strain>
    </source>
</reference>
<dbReference type="EMBL" id="JAENHL010000008">
    <property type="protein sequence ID" value="MBK1870208.1"/>
    <property type="molecule type" value="Genomic_DNA"/>
</dbReference>
<proteinExistence type="predicted"/>
<gene>
    <name evidence="1" type="ORF">JHL16_27850</name>
</gene>
<keyword evidence="2" id="KW-1185">Reference proteome</keyword>
<protein>
    <submittedName>
        <fullName evidence="1">Nuclear transport factor 2 family protein</fullName>
    </submittedName>
</protein>
<name>A0ACC5RC51_9HYPH</name>